<feature type="compositionally biased region" description="Acidic residues" evidence="1">
    <location>
        <begin position="94"/>
        <end position="111"/>
    </location>
</feature>
<proteinExistence type="predicted"/>
<feature type="compositionally biased region" description="Basic and acidic residues" evidence="1">
    <location>
        <begin position="82"/>
        <end position="93"/>
    </location>
</feature>
<protein>
    <submittedName>
        <fullName evidence="2">Uncharacterized protein</fullName>
    </submittedName>
</protein>
<dbReference type="EMBL" id="DXEK01000074">
    <property type="protein sequence ID" value="HIX76864.1"/>
    <property type="molecule type" value="Genomic_DNA"/>
</dbReference>
<reference evidence="2" key="1">
    <citation type="journal article" date="2021" name="PeerJ">
        <title>Extensive microbial diversity within the chicken gut microbiome revealed by metagenomics and culture.</title>
        <authorList>
            <person name="Gilroy R."/>
            <person name="Ravi A."/>
            <person name="Getino M."/>
            <person name="Pursley I."/>
            <person name="Horton D.L."/>
            <person name="Alikhan N.F."/>
            <person name="Baker D."/>
            <person name="Gharbi K."/>
            <person name="Hall N."/>
            <person name="Watson M."/>
            <person name="Adriaenssens E.M."/>
            <person name="Foster-Nyarko E."/>
            <person name="Jarju S."/>
            <person name="Secka A."/>
            <person name="Antonio M."/>
            <person name="Oren A."/>
            <person name="Chaudhuri R.R."/>
            <person name="La Ragione R."/>
            <person name="Hildebrand F."/>
            <person name="Pallen M.J."/>
        </authorList>
    </citation>
    <scope>NUCLEOTIDE SEQUENCE</scope>
    <source>
        <strain evidence="2">CHK183-1962</strain>
    </source>
</reference>
<reference evidence="2" key="2">
    <citation type="submission" date="2021-04" db="EMBL/GenBank/DDBJ databases">
        <authorList>
            <person name="Gilroy R."/>
        </authorList>
    </citation>
    <scope>NUCLEOTIDE SEQUENCE</scope>
    <source>
        <strain evidence="2">CHK183-1962</strain>
    </source>
</reference>
<evidence type="ECO:0000313" key="2">
    <source>
        <dbReference type="EMBL" id="HIX76864.1"/>
    </source>
</evidence>
<dbReference type="Proteomes" id="UP000886890">
    <property type="component" value="Unassembled WGS sequence"/>
</dbReference>
<comment type="caution">
    <text evidence="2">The sequence shown here is derived from an EMBL/GenBank/DDBJ whole genome shotgun (WGS) entry which is preliminary data.</text>
</comment>
<feature type="region of interest" description="Disordered" evidence="1">
    <location>
        <begin position="32"/>
        <end position="113"/>
    </location>
</feature>
<dbReference type="PROSITE" id="PS51257">
    <property type="entry name" value="PROKAR_LIPOPROTEIN"/>
    <property type="match status" value="1"/>
</dbReference>
<evidence type="ECO:0000313" key="3">
    <source>
        <dbReference type="Proteomes" id="UP000886890"/>
    </source>
</evidence>
<gene>
    <name evidence="2" type="ORF">H9734_04615</name>
</gene>
<sequence>MREGKRKKISVWVMWCLILSICACGLAGCSGKKEEETTASGESKSEVSAESKSVSESAGDEDQSTAETAQTPLETEPVEGTEGAHTDSGSEKTDQEEDPQQQTEPDQDPAQEDTVSLENYIVNGEWKKIKDALNMRSVESHQFGEFGEGYEIDGFYINWSKDEPDEEGAFTMINTGSTSVDIYGVKVGDGIGTADSVFKENGWTSLDDGRQYIVIFNGRDLAIDFDLDENQTITGWYLCNWPEGDFSENFAGLENQQVNGVPAKINVYEGEYMDEQARTWQPVTEYYTVIVENVTEDSFDFTIYYVNGSDENREVVFRTHTAIFEGDGTYARYHGQEYNLTFTFPDGRNSYPDAVEMQIDGYEPVEGLTFNNNSIPGHEFG</sequence>
<organism evidence="2 3">
    <name type="scientific">Candidatus Fusicatenibacter merdavium</name>
    <dbReference type="NCBI Taxonomy" id="2838600"/>
    <lineage>
        <taxon>Bacteria</taxon>
        <taxon>Bacillati</taxon>
        <taxon>Bacillota</taxon>
        <taxon>Clostridia</taxon>
        <taxon>Lachnospirales</taxon>
        <taxon>Lachnospiraceae</taxon>
        <taxon>Fusicatenibacter</taxon>
    </lineage>
</organism>
<dbReference type="AlphaFoldDB" id="A0A9D1XCS6"/>
<evidence type="ECO:0000256" key="1">
    <source>
        <dbReference type="SAM" id="MobiDB-lite"/>
    </source>
</evidence>
<accession>A0A9D1XCS6</accession>
<name>A0A9D1XCS6_9FIRM</name>